<evidence type="ECO:0000313" key="1">
    <source>
        <dbReference type="EMBL" id="CIS39101.1"/>
    </source>
</evidence>
<sequence length="60" mass="6278">MEQIKNMENNFHVMSHEELADVEGGLLFGLVVVGGVAIAGTFLLGAVDGASGAHAKRRGR</sequence>
<name>A0A0T8N8X9_STREE</name>
<gene>
    <name evidence="1" type="ORF">ERS019486_00737</name>
</gene>
<dbReference type="NCBIfam" id="TIGR03949">
    <property type="entry name" value="bact_IIb_cerein"/>
    <property type="match status" value="1"/>
</dbReference>
<dbReference type="Proteomes" id="UP000042745">
    <property type="component" value="Unassembled WGS sequence"/>
</dbReference>
<dbReference type="InterPro" id="IPR023991">
    <property type="entry name" value="Bacteriocin_IIb_lactobn/cerein"/>
</dbReference>
<accession>A0A0T8N8X9</accession>
<organism evidence="1 2">
    <name type="scientific">Streptococcus pneumoniae</name>
    <dbReference type="NCBI Taxonomy" id="1313"/>
    <lineage>
        <taxon>Bacteria</taxon>
        <taxon>Bacillati</taxon>
        <taxon>Bacillota</taxon>
        <taxon>Bacilli</taxon>
        <taxon>Lactobacillales</taxon>
        <taxon>Streptococcaceae</taxon>
        <taxon>Streptococcus</taxon>
    </lineage>
</organism>
<protein>
    <submittedName>
        <fullName evidence="1">Uncharacterized protein</fullName>
    </submittedName>
</protein>
<dbReference type="GeneID" id="45217497"/>
<reference evidence="1 2" key="1">
    <citation type="submission" date="2015-03" db="EMBL/GenBank/DDBJ databases">
        <authorList>
            <consortium name="Pathogen Informatics"/>
            <person name="Murphy D."/>
        </authorList>
    </citation>
    <scope>NUCLEOTIDE SEQUENCE [LARGE SCALE GENOMIC DNA]</scope>
    <source>
        <strain evidence="2">type strain: N</strain>
    </source>
</reference>
<evidence type="ECO:0000313" key="2">
    <source>
        <dbReference type="Proteomes" id="UP000042745"/>
    </source>
</evidence>
<dbReference type="AlphaFoldDB" id="A0A0T8N8X9"/>
<dbReference type="EMBL" id="CKGU01000007">
    <property type="protein sequence ID" value="CIS39101.1"/>
    <property type="molecule type" value="Genomic_DNA"/>
</dbReference>
<dbReference type="RefSeq" id="WP_000435077.1">
    <property type="nucleotide sequence ID" value="NZ_CABFMK010000073.1"/>
</dbReference>
<comment type="caution">
    <text evidence="1">The sequence shown here is derived from an EMBL/GenBank/DDBJ whole genome shotgun (WGS) entry which is preliminary data.</text>
</comment>
<proteinExistence type="predicted"/>